<dbReference type="OrthoDB" id="2189463at2759"/>
<dbReference type="PANTHER" id="PTHR47032:SF1">
    <property type="entry name" value="UDP-D-XYLOSE:L-FUCOSE ALPHA-1,3-D-XYLOSYLTRANSFERASE-RELATED"/>
    <property type="match status" value="1"/>
</dbReference>
<evidence type="ECO:0000313" key="3">
    <source>
        <dbReference type="EMBL" id="KAG2177588.1"/>
    </source>
</evidence>
<keyword evidence="1" id="KW-1133">Transmembrane helix</keyword>
<dbReference type="EMBL" id="JAEPRA010000012">
    <property type="protein sequence ID" value="KAG2177588.1"/>
    <property type="molecule type" value="Genomic_DNA"/>
</dbReference>
<keyword evidence="1" id="KW-0472">Membrane</keyword>
<feature type="transmembrane region" description="Helical" evidence="1">
    <location>
        <begin position="12"/>
        <end position="30"/>
    </location>
</feature>
<dbReference type="InterPro" id="IPR052636">
    <property type="entry name" value="UDP-D-xylose:L-fucose_XylT"/>
</dbReference>
<dbReference type="PANTHER" id="PTHR47032">
    <property type="entry name" value="UDP-D-XYLOSE:L-FUCOSE ALPHA-1,3-D-XYLOSYLTRANSFERASE-RELATED"/>
    <property type="match status" value="1"/>
</dbReference>
<gene>
    <name evidence="3" type="ORF">INT44_008100</name>
</gene>
<accession>A0A8H7PP58</accession>
<reference evidence="3" key="1">
    <citation type="submission" date="2020-12" db="EMBL/GenBank/DDBJ databases">
        <title>Metabolic potential, ecology and presence of endohyphal bacteria is reflected in genomic diversity of Mucoromycotina.</title>
        <authorList>
            <person name="Muszewska A."/>
            <person name="Okrasinska A."/>
            <person name="Steczkiewicz K."/>
            <person name="Drgas O."/>
            <person name="Orlowska M."/>
            <person name="Perlinska-Lenart U."/>
            <person name="Aleksandrzak-Piekarczyk T."/>
            <person name="Szatraj K."/>
            <person name="Zielenkiewicz U."/>
            <person name="Pilsyk S."/>
            <person name="Malc E."/>
            <person name="Mieczkowski P."/>
            <person name="Kruszewska J.S."/>
            <person name="Biernat P."/>
            <person name="Pawlowska J."/>
        </authorList>
    </citation>
    <scope>NUCLEOTIDE SEQUENCE</scope>
    <source>
        <strain evidence="3">WA0000051536</strain>
    </source>
</reference>
<name>A0A8H7PP58_9FUNG</name>
<organism evidence="3 4">
    <name type="scientific">Umbelopsis vinacea</name>
    <dbReference type="NCBI Taxonomy" id="44442"/>
    <lineage>
        <taxon>Eukaryota</taxon>
        <taxon>Fungi</taxon>
        <taxon>Fungi incertae sedis</taxon>
        <taxon>Mucoromycota</taxon>
        <taxon>Mucoromycotina</taxon>
        <taxon>Umbelopsidomycetes</taxon>
        <taxon>Umbelopsidales</taxon>
        <taxon>Umbelopsidaceae</taxon>
        <taxon>Umbelopsis</taxon>
    </lineage>
</organism>
<dbReference type="InterPro" id="IPR005069">
    <property type="entry name" value="Nucl-diP-sugar_transferase"/>
</dbReference>
<keyword evidence="1" id="KW-0812">Transmembrane</keyword>
<proteinExistence type="predicted"/>
<dbReference type="Pfam" id="PF03407">
    <property type="entry name" value="Nucleotid_trans"/>
    <property type="match status" value="1"/>
</dbReference>
<evidence type="ECO:0000259" key="2">
    <source>
        <dbReference type="Pfam" id="PF03407"/>
    </source>
</evidence>
<dbReference type="Proteomes" id="UP000612746">
    <property type="component" value="Unassembled WGS sequence"/>
</dbReference>
<dbReference type="GO" id="GO:0016757">
    <property type="term" value="F:glycosyltransferase activity"/>
    <property type="evidence" value="ECO:0007669"/>
    <property type="project" value="TreeGrafter"/>
</dbReference>
<sequence>MTFDRPHRRWHVSLLLFLLGFIGVIALLNYRSSLVESTYITNARNNDIADTVSDHCPEPIQAAPIVEESPPVIIEGTDELEKELDSAASYFKDELYSKVTYKERVYDRPSQKVMDAIERNFIDKVERTLLIAVVNHGMLEYTLNWIESLKRTDITNFLVFAIDQALVDALTNLGLGSNVVLIPENWRHVQLSGDFAAWKTNSYTPITHAKSLIVERLLYLNVTVWFSDVDIVFVNPNIYTHLMWNLKSRKNVHMVFSQETQYTSINSGFYLMRPTDVSKRVMGRSIDIQDRVPALTQQRIMNRVLAGMDQKYKSSPMILLDLMLFPNGHFYFGRKLPTSLGFEPMMVHANYRIGDAKKAALKEVGLWFLDN</sequence>
<dbReference type="GO" id="GO:0005794">
    <property type="term" value="C:Golgi apparatus"/>
    <property type="evidence" value="ECO:0007669"/>
    <property type="project" value="TreeGrafter"/>
</dbReference>
<comment type="caution">
    <text evidence="3">The sequence shown here is derived from an EMBL/GenBank/DDBJ whole genome shotgun (WGS) entry which is preliminary data.</text>
</comment>
<keyword evidence="4" id="KW-1185">Reference proteome</keyword>
<feature type="domain" description="Nucleotide-diphospho-sugar transferase" evidence="2">
    <location>
        <begin position="154"/>
        <end position="359"/>
    </location>
</feature>
<evidence type="ECO:0000256" key="1">
    <source>
        <dbReference type="SAM" id="Phobius"/>
    </source>
</evidence>
<protein>
    <recommendedName>
        <fullName evidence="2">Nucleotide-diphospho-sugar transferase domain-containing protein</fullName>
    </recommendedName>
</protein>
<dbReference type="AlphaFoldDB" id="A0A8H7PP58"/>
<evidence type="ECO:0000313" key="4">
    <source>
        <dbReference type="Proteomes" id="UP000612746"/>
    </source>
</evidence>